<dbReference type="EMBL" id="WTPW01000017">
    <property type="protein sequence ID" value="KAF0559387.1"/>
    <property type="molecule type" value="Genomic_DNA"/>
</dbReference>
<gene>
    <name evidence="1" type="ORF">F8M41_006141</name>
</gene>
<organism evidence="1 2">
    <name type="scientific">Gigaspora margarita</name>
    <dbReference type="NCBI Taxonomy" id="4874"/>
    <lineage>
        <taxon>Eukaryota</taxon>
        <taxon>Fungi</taxon>
        <taxon>Fungi incertae sedis</taxon>
        <taxon>Mucoromycota</taxon>
        <taxon>Glomeromycotina</taxon>
        <taxon>Glomeromycetes</taxon>
        <taxon>Diversisporales</taxon>
        <taxon>Gigasporaceae</taxon>
        <taxon>Gigaspora</taxon>
    </lineage>
</organism>
<name>A0A8H4B4M5_GIGMA</name>
<dbReference type="OrthoDB" id="2492097at2759"/>
<protein>
    <submittedName>
        <fullName evidence="1">Uncharacterized protein</fullName>
    </submittedName>
</protein>
<evidence type="ECO:0000313" key="2">
    <source>
        <dbReference type="Proteomes" id="UP000439903"/>
    </source>
</evidence>
<proteinExistence type="predicted"/>
<keyword evidence="2" id="KW-1185">Reference proteome</keyword>
<sequence length="272" mass="32004">MAQMAEYLIFILKHLVNRIAILDLHIEIITNEIAKIESKNLKFSEKKLFNNPNLNIFKKDTNLNIDLNTNPNISNVPNKVVEYTYISSDDDIEQFLSEKTIKQEQSVINNNNFNNQKNNSQDDLPEENETLTKALNKTLRDISTKPSLFFSSANPTTIQSYLNELGSNILQEVIDKKNKYLVEEYDIVNKTFKYIRSIYIEIEEEPFASEDFRKAFKSQIIKNETNNIFFESSNILVVKQYLRRRKNTEENYRQDVITIEIQNHIFINFKNI</sequence>
<comment type="caution">
    <text evidence="1">The sequence shown here is derived from an EMBL/GenBank/DDBJ whole genome shotgun (WGS) entry which is preliminary data.</text>
</comment>
<reference evidence="1 2" key="1">
    <citation type="journal article" date="2019" name="Environ. Microbiol.">
        <title>At the nexus of three kingdoms: the genome of the mycorrhizal fungus Gigaspora margarita provides insights into plant, endobacterial and fungal interactions.</title>
        <authorList>
            <person name="Venice F."/>
            <person name="Ghignone S."/>
            <person name="Salvioli di Fossalunga A."/>
            <person name="Amselem J."/>
            <person name="Novero M."/>
            <person name="Xianan X."/>
            <person name="Sedzielewska Toro K."/>
            <person name="Morin E."/>
            <person name="Lipzen A."/>
            <person name="Grigoriev I.V."/>
            <person name="Henrissat B."/>
            <person name="Martin F.M."/>
            <person name="Bonfante P."/>
        </authorList>
    </citation>
    <scope>NUCLEOTIDE SEQUENCE [LARGE SCALE GENOMIC DNA]</scope>
    <source>
        <strain evidence="1 2">BEG34</strain>
    </source>
</reference>
<dbReference type="AlphaFoldDB" id="A0A8H4B4M5"/>
<dbReference type="Proteomes" id="UP000439903">
    <property type="component" value="Unassembled WGS sequence"/>
</dbReference>
<accession>A0A8H4B4M5</accession>
<evidence type="ECO:0000313" key="1">
    <source>
        <dbReference type="EMBL" id="KAF0559387.1"/>
    </source>
</evidence>